<organism evidence="3 4">
    <name type="scientific">Extremus antarcticus</name>
    <dbReference type="NCBI Taxonomy" id="702011"/>
    <lineage>
        <taxon>Eukaryota</taxon>
        <taxon>Fungi</taxon>
        <taxon>Dikarya</taxon>
        <taxon>Ascomycota</taxon>
        <taxon>Pezizomycotina</taxon>
        <taxon>Dothideomycetes</taxon>
        <taxon>Dothideomycetidae</taxon>
        <taxon>Mycosphaerellales</taxon>
        <taxon>Extremaceae</taxon>
        <taxon>Extremus</taxon>
    </lineage>
</organism>
<protein>
    <submittedName>
        <fullName evidence="3">Uncharacterized protein</fullName>
    </submittedName>
</protein>
<dbReference type="EMBL" id="JAWDJX010000036">
    <property type="protein sequence ID" value="KAK3049925.1"/>
    <property type="molecule type" value="Genomic_DNA"/>
</dbReference>
<evidence type="ECO:0000313" key="4">
    <source>
        <dbReference type="Proteomes" id="UP001271007"/>
    </source>
</evidence>
<comment type="caution">
    <text evidence="3">The sequence shown here is derived from an EMBL/GenBank/DDBJ whole genome shotgun (WGS) entry which is preliminary data.</text>
</comment>
<sequence>MESAGELLQSLVREYNNIQEEFKVKETVLAATNDELLEMQVQHEALLERHDQESREVDELNAQLLALFGRGSPNALKRSATPPYRLEDTIAVHHRTTIEYDRAEGSVPTRPLEIPSTPITRNRPRDPSEESIIYSDSDVEPTVRRTPGARNVHKHYPLLHAAFGSVVRVNRKAMAISCFLGDCRANAHGPVPAYFQGIRGLQSHIRQSHPGHENLSLHHVAKKCTKVELSADDAVRVEHGRPPRTAIDFVFKDGGRIEGIQAKNAPMNERELVGSKRRRVLEEGDVDDQWP</sequence>
<evidence type="ECO:0000256" key="1">
    <source>
        <dbReference type="SAM" id="Coils"/>
    </source>
</evidence>
<accession>A0AAJ0DHF4</accession>
<dbReference type="AlphaFoldDB" id="A0AAJ0DHF4"/>
<keyword evidence="1" id="KW-0175">Coiled coil</keyword>
<feature type="region of interest" description="Disordered" evidence="2">
    <location>
        <begin position="104"/>
        <end position="141"/>
    </location>
</feature>
<dbReference type="Proteomes" id="UP001271007">
    <property type="component" value="Unassembled WGS sequence"/>
</dbReference>
<reference evidence="3" key="1">
    <citation type="submission" date="2023-04" db="EMBL/GenBank/DDBJ databases">
        <title>Black Yeasts Isolated from many extreme environments.</title>
        <authorList>
            <person name="Coleine C."/>
            <person name="Stajich J.E."/>
            <person name="Selbmann L."/>
        </authorList>
    </citation>
    <scope>NUCLEOTIDE SEQUENCE</scope>
    <source>
        <strain evidence="3">CCFEE 5312</strain>
    </source>
</reference>
<name>A0AAJ0DHF4_9PEZI</name>
<evidence type="ECO:0000313" key="3">
    <source>
        <dbReference type="EMBL" id="KAK3049925.1"/>
    </source>
</evidence>
<gene>
    <name evidence="3" type="ORF">LTR09_008845</name>
</gene>
<keyword evidence="4" id="KW-1185">Reference proteome</keyword>
<feature type="coiled-coil region" evidence="1">
    <location>
        <begin position="1"/>
        <end position="63"/>
    </location>
</feature>
<evidence type="ECO:0000256" key="2">
    <source>
        <dbReference type="SAM" id="MobiDB-lite"/>
    </source>
</evidence>
<proteinExistence type="predicted"/>